<name>A0ABM4AWI1_VANTA</name>
<proteinExistence type="predicted"/>
<gene>
    <name evidence="2" type="primary">LOC113399232</name>
</gene>
<reference evidence="2" key="1">
    <citation type="submission" date="2025-08" db="UniProtKB">
        <authorList>
            <consortium name="RefSeq"/>
        </authorList>
    </citation>
    <scope>IDENTIFICATION</scope>
    <source>
        <tissue evidence="2">Whole body</tissue>
    </source>
</reference>
<dbReference type="Proteomes" id="UP001652626">
    <property type="component" value="Chromosome 29"/>
</dbReference>
<keyword evidence="1" id="KW-1185">Reference proteome</keyword>
<evidence type="ECO:0000313" key="1">
    <source>
        <dbReference type="Proteomes" id="UP001652626"/>
    </source>
</evidence>
<dbReference type="RefSeq" id="XP_064075654.1">
    <property type="nucleotide sequence ID" value="XM_064219584.1"/>
</dbReference>
<dbReference type="SUPFAM" id="SSF48371">
    <property type="entry name" value="ARM repeat"/>
    <property type="match status" value="1"/>
</dbReference>
<accession>A0ABM4AWI1</accession>
<organism evidence="1 2">
    <name type="scientific">Vanessa tameamea</name>
    <name type="common">Kamehameha butterfly</name>
    <dbReference type="NCBI Taxonomy" id="334116"/>
    <lineage>
        <taxon>Eukaryota</taxon>
        <taxon>Metazoa</taxon>
        <taxon>Ecdysozoa</taxon>
        <taxon>Arthropoda</taxon>
        <taxon>Hexapoda</taxon>
        <taxon>Insecta</taxon>
        <taxon>Pterygota</taxon>
        <taxon>Neoptera</taxon>
        <taxon>Endopterygota</taxon>
        <taxon>Lepidoptera</taxon>
        <taxon>Glossata</taxon>
        <taxon>Ditrysia</taxon>
        <taxon>Papilionoidea</taxon>
        <taxon>Nymphalidae</taxon>
        <taxon>Nymphalinae</taxon>
        <taxon>Vanessa</taxon>
    </lineage>
</organism>
<evidence type="ECO:0000313" key="2">
    <source>
        <dbReference type="RefSeq" id="XP_064075654.1"/>
    </source>
</evidence>
<protein>
    <submittedName>
        <fullName evidence="2">Uncharacterized protein LOC113399232</fullName>
    </submittedName>
</protein>
<dbReference type="GeneID" id="113399232"/>
<dbReference type="InterPro" id="IPR016024">
    <property type="entry name" value="ARM-type_fold"/>
</dbReference>
<sequence length="308" mass="34566">MDEWESVVKSYQESSDPKNITKVLKSAEIVLLEDLASFETEWFLSTLFRQPINLLNKVSEQRLNNDWSKFTINSFKLIGDIVTKYDSAVIYYEDIVTLCLLPYDAQTRQQALSCLTSVVTRSPLGARDLNQHLIALEMATTCKAPLAVLIGAICEHHPDVVEAQMTNIWRVFLNLLDSNKHTVTVIKAVLEGIMGLFKYFEMELPTMELNTFYDKLVGFLDLPRCETTVLSLLQRHARLFRERVCACARVRGAVRARLRGAGRGRAGPALRALHAAAALVADDALLQVTSDRYICPGPLDVPSYEACL</sequence>